<sequence>MGVTRDDVVKIAGLSRLRLEEGEIDTYMRDLNAILRYIEQLNTLDVAAVQPMESVYFSPDRWKADIPVDERRGTDRLLNGPEIDGAFFVVPRVI</sequence>
<dbReference type="EMBL" id="MFYX01000146">
    <property type="protein sequence ID" value="OGK00507.1"/>
    <property type="molecule type" value="Genomic_DNA"/>
</dbReference>
<comment type="caution">
    <text evidence="1">The sequence shown here is derived from an EMBL/GenBank/DDBJ whole genome shotgun (WGS) entry which is preliminary data.</text>
</comment>
<dbReference type="Pfam" id="PF02686">
    <property type="entry name" value="GatC"/>
    <property type="match status" value="1"/>
</dbReference>
<dbReference type="PANTHER" id="PTHR15004:SF0">
    <property type="entry name" value="GLUTAMYL-TRNA(GLN) AMIDOTRANSFERASE SUBUNIT C, MITOCHONDRIAL"/>
    <property type="match status" value="1"/>
</dbReference>
<dbReference type="PANTHER" id="PTHR15004">
    <property type="entry name" value="GLUTAMYL-TRNA(GLN) AMIDOTRANSFERASE SUBUNIT C, MITOCHONDRIAL"/>
    <property type="match status" value="1"/>
</dbReference>
<dbReference type="GO" id="GO:0070681">
    <property type="term" value="P:glutaminyl-tRNAGln biosynthesis via transamidation"/>
    <property type="evidence" value="ECO:0007669"/>
    <property type="project" value="TreeGrafter"/>
</dbReference>
<gene>
    <name evidence="1" type="ORF">A2519_10905</name>
</gene>
<evidence type="ECO:0000313" key="2">
    <source>
        <dbReference type="Proteomes" id="UP000179243"/>
    </source>
</evidence>
<dbReference type="InterPro" id="IPR003837">
    <property type="entry name" value="GatC"/>
</dbReference>
<dbReference type="AlphaFoldDB" id="A0A1F7F1U0"/>
<dbReference type="NCBIfam" id="TIGR00135">
    <property type="entry name" value="gatC"/>
    <property type="match status" value="1"/>
</dbReference>
<dbReference type="InterPro" id="IPR036113">
    <property type="entry name" value="Asp/Glu-ADT_sf_sub_c"/>
</dbReference>
<dbReference type="Proteomes" id="UP000179243">
    <property type="component" value="Unassembled WGS sequence"/>
</dbReference>
<evidence type="ECO:0000313" key="1">
    <source>
        <dbReference type="EMBL" id="OGK00507.1"/>
    </source>
</evidence>
<accession>A0A1F7F1U0</accession>
<protein>
    <recommendedName>
        <fullName evidence="3">Asp/Glu-ADT subunit C</fullName>
    </recommendedName>
</protein>
<evidence type="ECO:0008006" key="3">
    <source>
        <dbReference type="Google" id="ProtNLM"/>
    </source>
</evidence>
<proteinExistence type="predicted"/>
<reference evidence="1 2" key="1">
    <citation type="journal article" date="2016" name="Nat. Commun.">
        <title>Thousands of microbial genomes shed light on interconnected biogeochemical processes in an aquifer system.</title>
        <authorList>
            <person name="Anantharaman K."/>
            <person name="Brown C.T."/>
            <person name="Hug L.A."/>
            <person name="Sharon I."/>
            <person name="Castelle C.J."/>
            <person name="Probst A.J."/>
            <person name="Thomas B.C."/>
            <person name="Singh A."/>
            <person name="Wilkins M.J."/>
            <person name="Karaoz U."/>
            <person name="Brodie E.L."/>
            <person name="Williams K.H."/>
            <person name="Hubbard S.S."/>
            <person name="Banfield J.F."/>
        </authorList>
    </citation>
    <scope>NUCLEOTIDE SEQUENCE [LARGE SCALE GENOMIC DNA]</scope>
</reference>
<organism evidence="1 2">
    <name type="scientific">Candidatus Raymondbacteria bacterium RIFOXYD12_FULL_49_13</name>
    <dbReference type="NCBI Taxonomy" id="1817890"/>
    <lineage>
        <taxon>Bacteria</taxon>
        <taxon>Raymondiibacteriota</taxon>
    </lineage>
</organism>
<dbReference type="Gene3D" id="1.10.20.60">
    <property type="entry name" value="Glu-tRNAGln amidotransferase C subunit, N-terminal domain"/>
    <property type="match status" value="1"/>
</dbReference>
<name>A0A1F7F1U0_UNCRA</name>
<dbReference type="SUPFAM" id="SSF141000">
    <property type="entry name" value="Glu-tRNAGln amidotransferase C subunit"/>
    <property type="match status" value="1"/>
</dbReference>
<dbReference type="GO" id="GO:0006450">
    <property type="term" value="P:regulation of translational fidelity"/>
    <property type="evidence" value="ECO:0007669"/>
    <property type="project" value="InterPro"/>
</dbReference>